<reference evidence="3" key="1">
    <citation type="journal article" date="2014" name="Proc. Natl. Acad. Sci. U.S.A.">
        <title>Extensive sampling of basidiomycete genomes demonstrates inadequacy of the white-rot/brown-rot paradigm for wood decay fungi.</title>
        <authorList>
            <person name="Riley R."/>
            <person name="Salamov A.A."/>
            <person name="Brown D.W."/>
            <person name="Nagy L.G."/>
            <person name="Floudas D."/>
            <person name="Held B.W."/>
            <person name="Levasseur A."/>
            <person name="Lombard V."/>
            <person name="Morin E."/>
            <person name="Otillar R."/>
            <person name="Lindquist E.A."/>
            <person name="Sun H."/>
            <person name="LaButti K.M."/>
            <person name="Schmutz J."/>
            <person name="Jabbour D."/>
            <person name="Luo H."/>
            <person name="Baker S.E."/>
            <person name="Pisabarro A.G."/>
            <person name="Walton J.D."/>
            <person name="Blanchette R.A."/>
            <person name="Henrissat B."/>
            <person name="Martin F."/>
            <person name="Cullen D."/>
            <person name="Hibbett D.S."/>
            <person name="Grigoriev I.V."/>
        </authorList>
    </citation>
    <scope>NUCLEOTIDE SEQUENCE [LARGE SCALE GENOMIC DNA]</scope>
    <source>
        <strain evidence="3">FD-172 SS1</strain>
    </source>
</reference>
<feature type="compositionally biased region" description="Basic and acidic residues" evidence="1">
    <location>
        <begin position="50"/>
        <end position="64"/>
    </location>
</feature>
<sequence length="170" mass="18501">MACSNATSSSSSTKCKPPSSPQLTRPSTKIKTKQAKVKPMKGKVATGGKAAKDSKSTKSKRSADSDEESDPTLPKKRCQATVKDEPTPTAGASSNAPKILPKEELARCAKLLGFKSACWLNKDGTPKTLKEIQAMQIAAWNSDTYEHFEMPILVEYHGKYKYSFKCRARG</sequence>
<evidence type="ECO:0000313" key="2">
    <source>
        <dbReference type="EMBL" id="KDQ06426.1"/>
    </source>
</evidence>
<evidence type="ECO:0000256" key="1">
    <source>
        <dbReference type="SAM" id="MobiDB-lite"/>
    </source>
</evidence>
<name>A0A067M4D1_BOTB1</name>
<dbReference type="AlphaFoldDB" id="A0A067M4D1"/>
<feature type="region of interest" description="Disordered" evidence="1">
    <location>
        <begin position="1"/>
        <end position="98"/>
    </location>
</feature>
<feature type="compositionally biased region" description="Low complexity" evidence="1">
    <location>
        <begin position="1"/>
        <end position="17"/>
    </location>
</feature>
<accession>A0A067M4D1</accession>
<evidence type="ECO:0000313" key="3">
    <source>
        <dbReference type="Proteomes" id="UP000027195"/>
    </source>
</evidence>
<feature type="compositionally biased region" description="Basic residues" evidence="1">
    <location>
        <begin position="28"/>
        <end position="41"/>
    </location>
</feature>
<proteinExistence type="predicted"/>
<dbReference type="Proteomes" id="UP000027195">
    <property type="component" value="Unassembled WGS sequence"/>
</dbReference>
<dbReference type="InParanoid" id="A0A067M4D1"/>
<keyword evidence="3" id="KW-1185">Reference proteome</keyword>
<gene>
    <name evidence="2" type="ORF">BOTBODRAFT_49393</name>
</gene>
<protein>
    <submittedName>
        <fullName evidence="2">Uncharacterized protein</fullName>
    </submittedName>
</protein>
<dbReference type="HOGENOM" id="CLU_1578262_0_0_1"/>
<organism evidence="2 3">
    <name type="scientific">Botryobasidium botryosum (strain FD-172 SS1)</name>
    <dbReference type="NCBI Taxonomy" id="930990"/>
    <lineage>
        <taxon>Eukaryota</taxon>
        <taxon>Fungi</taxon>
        <taxon>Dikarya</taxon>
        <taxon>Basidiomycota</taxon>
        <taxon>Agaricomycotina</taxon>
        <taxon>Agaricomycetes</taxon>
        <taxon>Cantharellales</taxon>
        <taxon>Botryobasidiaceae</taxon>
        <taxon>Botryobasidium</taxon>
    </lineage>
</organism>
<dbReference type="EMBL" id="KL198137">
    <property type="protein sequence ID" value="KDQ06426.1"/>
    <property type="molecule type" value="Genomic_DNA"/>
</dbReference>